<dbReference type="HOGENOM" id="CLU_002893_0_1_1"/>
<evidence type="ECO:0000259" key="4">
    <source>
        <dbReference type="Pfam" id="PF10433"/>
    </source>
</evidence>
<dbReference type="InterPro" id="IPR050358">
    <property type="entry name" value="RSE1/DDB1/CFT1"/>
</dbReference>
<keyword evidence="7" id="KW-1185">Reference proteome</keyword>
<dbReference type="Proteomes" id="UP000008694">
    <property type="component" value="Unassembled WGS sequence"/>
</dbReference>
<dbReference type="Pfam" id="PF03178">
    <property type="entry name" value="CPSF_A"/>
    <property type="match status" value="2"/>
</dbReference>
<dbReference type="InterPro" id="IPR036322">
    <property type="entry name" value="WD40_repeat_dom_sf"/>
</dbReference>
<evidence type="ECO:0000259" key="3">
    <source>
        <dbReference type="Pfam" id="PF03178"/>
    </source>
</evidence>
<dbReference type="Gramene" id="fgenesh1_pm.C_scaffold_5000863">
    <property type="protein sequence ID" value="fgenesh1_pm.C_scaffold_5000863"/>
    <property type="gene ID" value="fgenesh1_pm.C_scaffold_5000863"/>
</dbReference>
<evidence type="ECO:0008006" key="8">
    <source>
        <dbReference type="Google" id="ProtNLM"/>
    </source>
</evidence>
<dbReference type="Pfam" id="PF10433">
    <property type="entry name" value="Beta-prop_RSE1_1st"/>
    <property type="match status" value="2"/>
</dbReference>
<reference evidence="7" key="1">
    <citation type="journal article" date="2011" name="Nat. Genet.">
        <title>The Arabidopsis lyrata genome sequence and the basis of rapid genome size change.</title>
        <authorList>
            <person name="Hu T.T."/>
            <person name="Pattyn P."/>
            <person name="Bakker E.G."/>
            <person name="Cao J."/>
            <person name="Cheng J.-F."/>
            <person name="Clark R.M."/>
            <person name="Fahlgren N."/>
            <person name="Fawcett J.A."/>
            <person name="Grimwood J."/>
            <person name="Gundlach H."/>
            <person name="Haberer G."/>
            <person name="Hollister J.D."/>
            <person name="Ossowski S."/>
            <person name="Ottilar R.P."/>
            <person name="Salamov A.A."/>
            <person name="Schneeberger K."/>
            <person name="Spannagl M."/>
            <person name="Wang X."/>
            <person name="Yang L."/>
            <person name="Nasrallah M.E."/>
            <person name="Bergelson J."/>
            <person name="Carrington J.C."/>
            <person name="Gaut B.S."/>
            <person name="Schmutz J."/>
            <person name="Mayer K.F.X."/>
            <person name="Van de Peer Y."/>
            <person name="Grigoriev I.V."/>
            <person name="Nordborg M."/>
            <person name="Weigel D."/>
            <person name="Guo Y.-L."/>
        </authorList>
    </citation>
    <scope>NUCLEOTIDE SEQUENCE [LARGE SCALE GENOMIC DNA]</scope>
    <source>
        <strain evidence="7">cv. MN47</strain>
    </source>
</reference>
<sequence>MYLWFWGLRKPTAVTHSCYGHFTGPKEQNLVICKVSLVSIYLMTENGLEHLREFPMYGRVVFMELSHLNNLRKDVLFIATETEKLCMFDWDVQTSNVFSLDTIQYVPNLEMYQIEDESYEYYDFCQGGTIFDGKTIVLLSSTNIVDVKFLKSYLRPGLALLYRTIMPTLLIPNLFSYLIIGKKGVVYYSDNEIKTKLMGSLDIQTYGRVEETRHMCRYILGGHDGHISVLEIKINTAERLSGLTFKPLGKISVPSSITYLRDDIVFVGSRYADSQLVKMHQLHGPSLNTNTPALQVLTTYTNSGPVIDFSLCNKPIGVRKLVMCCGTHEDSSLEGVSTGVGISVKFFAEIPNIQRIWSLKSSSLNDNHPFLVLQPIAVAPALVFTIDDTGAFMSHTMVGFAYDSVTICCHDAADRLFIQVTEKSVRLIDSKTGVLRSEWLASSKILFASATIKQVLLATLDKQLVYLDIRNGILVQAKVQKGYDVSCLDIGPVGSNTTYSKLAAVGLWEKSILVLKLPELEVLTVEHVHAHVPRCILLCAFEQVSYLLCALADGSLLTFKLNEDDGQLQEKNTKELEGYPKTLRTFISNGSVRACFSTSKVPTLIFTMKQKLQYNRLNLTDIEDMCPFQRADISEGLAIVTKDGVVICTMGDMETNIKIPMFSYGRRLCHQEESQTYAVLVEEKDGRHSLQLLDKELNTLFSFELNEHEHGLSIVSCSFAGDDQAYYCVGTSVNVLDEENTQGRILVFLVRDGELNIIFQYPTNGAVYYLKPLNGGLLVTVSVHTIHYFEWMLHDDARELHSINPEVVGIEDGGWEQRFAVTSSRIQKSYFYADGLYSIHSADGVNDHGYPNTVGQWYLGQSITHMKAGTLSRLSDEDSAIVPSVMFSTVSGAVGMIVSLPPVIYEFLHKLEQYMREQIRGIGCPNEDFPRMCVELQSLSESTEFLDGDFIESFQILDIDDQEEVAEEMEVTVEDIRKIVEYLKLLH</sequence>
<dbReference type="Pfam" id="PF23726">
    <property type="entry name" value="Beta-prop_RSE1_2nd"/>
    <property type="match status" value="1"/>
</dbReference>
<feature type="domain" description="RSE1/DDB1/CPSF1 first beta-propeller" evidence="4">
    <location>
        <begin position="13"/>
        <end position="105"/>
    </location>
</feature>
<dbReference type="eggNOG" id="KOG1897">
    <property type="taxonomic scope" value="Eukaryota"/>
</dbReference>
<dbReference type="GO" id="GO:0003676">
    <property type="term" value="F:nucleic acid binding"/>
    <property type="evidence" value="ECO:0007669"/>
    <property type="project" value="InterPro"/>
</dbReference>
<organism evidence="7">
    <name type="scientific">Arabidopsis lyrata subsp. lyrata</name>
    <name type="common">Lyre-leaved rock-cress</name>
    <dbReference type="NCBI Taxonomy" id="81972"/>
    <lineage>
        <taxon>Eukaryota</taxon>
        <taxon>Viridiplantae</taxon>
        <taxon>Streptophyta</taxon>
        <taxon>Embryophyta</taxon>
        <taxon>Tracheophyta</taxon>
        <taxon>Spermatophyta</taxon>
        <taxon>Magnoliopsida</taxon>
        <taxon>eudicotyledons</taxon>
        <taxon>Gunneridae</taxon>
        <taxon>Pentapetalae</taxon>
        <taxon>rosids</taxon>
        <taxon>malvids</taxon>
        <taxon>Brassicales</taxon>
        <taxon>Brassicaceae</taxon>
        <taxon>Camelineae</taxon>
        <taxon>Arabidopsis</taxon>
    </lineage>
</organism>
<feature type="domain" description="RSE1/DDB1/CPSF1 first beta-propeller" evidence="4">
    <location>
        <begin position="178"/>
        <end position="290"/>
    </location>
</feature>
<feature type="domain" description="RSE1/DDB1/CPSF1 C-terminal" evidence="3">
    <location>
        <begin position="853"/>
        <end position="954"/>
    </location>
</feature>
<dbReference type="Gene3D" id="1.10.150.910">
    <property type="match status" value="1"/>
</dbReference>
<evidence type="ECO:0000256" key="2">
    <source>
        <dbReference type="ARBA" id="ARBA00023242"/>
    </source>
</evidence>
<feature type="domain" description="RSE1/DDB1/CPSF1 second beta-propeller" evidence="5">
    <location>
        <begin position="349"/>
        <end position="650"/>
    </location>
</feature>
<dbReference type="InterPro" id="IPR058543">
    <property type="entry name" value="Beta-prop_RSE1/DDB1/CPSF1_2nd"/>
</dbReference>
<dbReference type="GO" id="GO:0005634">
    <property type="term" value="C:nucleus"/>
    <property type="evidence" value="ECO:0007669"/>
    <property type="project" value="UniProtKB-SubCell"/>
</dbReference>
<gene>
    <name evidence="6" type="ORF">ARALYDRAFT_323319</name>
</gene>
<accession>D7LN83</accession>
<evidence type="ECO:0000313" key="7">
    <source>
        <dbReference type="Proteomes" id="UP000008694"/>
    </source>
</evidence>
<name>D7LN83_ARALL</name>
<evidence type="ECO:0000313" key="6">
    <source>
        <dbReference type="EMBL" id="EFH52077.1"/>
    </source>
</evidence>
<evidence type="ECO:0000259" key="5">
    <source>
        <dbReference type="Pfam" id="PF23726"/>
    </source>
</evidence>
<dbReference type="STRING" id="81972.D7LN83"/>
<dbReference type="InterPro" id="IPR015943">
    <property type="entry name" value="WD40/YVTN_repeat-like_dom_sf"/>
</dbReference>
<dbReference type="Gene3D" id="2.130.10.10">
    <property type="entry name" value="YVTN repeat-like/Quinoprotein amine dehydrogenase"/>
    <property type="match status" value="3"/>
</dbReference>
<dbReference type="InterPro" id="IPR018846">
    <property type="entry name" value="Beta-prop_RSE1/DDB1/CPSF1_1st"/>
</dbReference>
<dbReference type="EMBL" id="GL348717">
    <property type="protein sequence ID" value="EFH52077.1"/>
    <property type="molecule type" value="Genomic_DNA"/>
</dbReference>
<comment type="subcellular location">
    <subcellularLocation>
        <location evidence="1">Nucleus</location>
    </subcellularLocation>
</comment>
<dbReference type="InterPro" id="IPR004871">
    <property type="entry name" value="RSE1/DDB1/CPSF1_C"/>
</dbReference>
<feature type="domain" description="RSE1/DDB1/CPSF1 C-terminal" evidence="3">
    <location>
        <begin position="688"/>
        <end position="782"/>
    </location>
</feature>
<keyword evidence="2" id="KW-0539">Nucleus</keyword>
<protein>
    <recommendedName>
        <fullName evidence="8">DNA damage-binding protein 1</fullName>
    </recommendedName>
</protein>
<dbReference type="AlphaFoldDB" id="D7LN83"/>
<evidence type="ECO:0000256" key="1">
    <source>
        <dbReference type="ARBA" id="ARBA00004123"/>
    </source>
</evidence>
<dbReference type="SUPFAM" id="SSF50978">
    <property type="entry name" value="WD40 repeat-like"/>
    <property type="match status" value="1"/>
</dbReference>
<proteinExistence type="predicted"/>
<dbReference type="PANTHER" id="PTHR10644">
    <property type="entry name" value="DNA REPAIR/RNA PROCESSING CPSF FAMILY"/>
    <property type="match status" value="1"/>
</dbReference>